<reference evidence="1" key="1">
    <citation type="journal article" date="2007" name="PLoS ONE">
        <title>The first genome sequence of an elite grapevine cultivar (Pinot noir Vitis vinifera L.): coping with a highly heterozygous genome.</title>
        <authorList>
            <person name="Velasco R."/>
            <person name="Zharkikh A."/>
            <person name="Troggio M."/>
            <person name="Cartwright D.A."/>
            <person name="Cestaro A."/>
            <person name="Pruss D."/>
            <person name="Pindo M."/>
            <person name="FitzGerald L.M."/>
            <person name="Vezzulli S."/>
            <person name="Reid J."/>
            <person name="Malacarne G."/>
            <person name="Iliev D."/>
            <person name="Coppola G."/>
            <person name="Wardell B."/>
            <person name="Micheletti D."/>
            <person name="Macalma T."/>
            <person name="Facci M."/>
            <person name="Mitchell J.T."/>
            <person name="Perazzolli M."/>
            <person name="Eldredge G."/>
            <person name="Gatto P."/>
            <person name="Oyzerski R."/>
            <person name="Moretto M."/>
            <person name="Gutin N."/>
            <person name="Stefanini M."/>
            <person name="Chen Y."/>
            <person name="Segala C."/>
            <person name="Davenport C."/>
            <person name="Dematte L."/>
            <person name="Mraz A."/>
            <person name="Battilana J."/>
            <person name="Stormo K."/>
            <person name="Costa F."/>
            <person name="Tao Q."/>
            <person name="Si-Ammour A."/>
            <person name="Harkins T."/>
            <person name="Lackey A."/>
            <person name="Perbost C."/>
            <person name="Taillon B."/>
            <person name="Stella A."/>
            <person name="Solovyev V."/>
            <person name="Fawcett J.A."/>
            <person name="Sterck L."/>
            <person name="Vandepoele K."/>
            <person name="Grando S.M."/>
            <person name="Toppo S."/>
            <person name="Moser C."/>
            <person name="Lanchbury J."/>
            <person name="Bogden R."/>
            <person name="Skolnick M."/>
            <person name="Sgaramella V."/>
            <person name="Bhatnagar S.K."/>
            <person name="Fontana P."/>
            <person name="Gutin A."/>
            <person name="Van de Peer Y."/>
            <person name="Salamini F."/>
            <person name="Viola R."/>
        </authorList>
    </citation>
    <scope>NUCLEOTIDE SEQUENCE</scope>
</reference>
<evidence type="ECO:0000313" key="1">
    <source>
        <dbReference type="EMBL" id="CAN81978.1"/>
    </source>
</evidence>
<accession>A5CA76</accession>
<sequence>MVKNCTKLQRFTVSAASPGFNSHDERISASNDPVDHVDKIVGSGCDFDVSQDDLSPIANMEKSNLLGIDATQLRPSSSNQSTSSQPLLYCHWHRSICMNTQKHSFIPMCGSYYIGGNSQSTKQEQCGDDDNLSHYEVSTEVTFKFGHSRSH</sequence>
<proteinExistence type="predicted"/>
<protein>
    <submittedName>
        <fullName evidence="1">Uncharacterized protein</fullName>
    </submittedName>
</protein>
<organism evidence="1">
    <name type="scientific">Vitis vinifera</name>
    <name type="common">Grape</name>
    <dbReference type="NCBI Taxonomy" id="29760"/>
    <lineage>
        <taxon>Eukaryota</taxon>
        <taxon>Viridiplantae</taxon>
        <taxon>Streptophyta</taxon>
        <taxon>Embryophyta</taxon>
        <taxon>Tracheophyta</taxon>
        <taxon>Spermatophyta</taxon>
        <taxon>Magnoliopsida</taxon>
        <taxon>eudicotyledons</taxon>
        <taxon>Gunneridae</taxon>
        <taxon>Pentapetalae</taxon>
        <taxon>rosids</taxon>
        <taxon>Vitales</taxon>
        <taxon>Vitaceae</taxon>
        <taxon>Viteae</taxon>
        <taxon>Vitis</taxon>
    </lineage>
</organism>
<gene>
    <name evidence="1" type="ORF">VITISV_040595</name>
</gene>
<dbReference type="EMBL" id="AM487843">
    <property type="protein sequence ID" value="CAN81978.1"/>
    <property type="molecule type" value="Genomic_DNA"/>
</dbReference>
<dbReference type="AlphaFoldDB" id="A5CA76"/>
<name>A5CA76_VITVI</name>